<dbReference type="InterPro" id="IPR036922">
    <property type="entry name" value="Rieske_2Fe-2S_sf"/>
</dbReference>
<evidence type="ECO:0000256" key="2">
    <source>
        <dbReference type="ARBA" id="ARBA00022714"/>
    </source>
</evidence>
<sequence length="385" mass="44775">MTNTMTTQDFARTAEAVEETLRPLNEARHTPGYVYASQEVFQMEKERLFMKDWLFVGRVEEVEKPGDFITHTIMGEPIVITRDQKGELNAFYNQCAHRGVEVAEGSGNTKRFKCPYHAWTYDLQGKLIGAPFMRETNGFNQANCRLKTIKIDSWAGWIFISFNPDVEPLETFIAAFQEEFGFLRQEDCRLALKYEIEFDCNWKFVYENLLDIYHVGTLHADTIGKFHNEESYRYHRHPRGRLAIHYQTKTMSPTGQSLVGKMPWLVDEDESFGRIGFLPPNLTLLARCDYVRPFAHWPIAPNKTKSVAYFLFPKEKFDDPGFADKVKVYADYLTTVLEEDRTMVQSLQRAMSSRAFEPGRMSTKEEAIHHVLGYYLERVFQGKDL</sequence>
<dbReference type="Pfam" id="PF00848">
    <property type="entry name" value="Ring_hydroxyl_A"/>
    <property type="match status" value="1"/>
</dbReference>
<dbReference type="SUPFAM" id="SSF55961">
    <property type="entry name" value="Bet v1-like"/>
    <property type="match status" value="1"/>
</dbReference>
<dbReference type="Pfam" id="PF00355">
    <property type="entry name" value="Rieske"/>
    <property type="match status" value="1"/>
</dbReference>
<dbReference type="Gene3D" id="2.102.10.10">
    <property type="entry name" value="Rieske [2Fe-2S] iron-sulphur domain"/>
    <property type="match status" value="1"/>
</dbReference>
<dbReference type="RefSeq" id="WP_209767185.1">
    <property type="nucleotide sequence ID" value="NZ_JAGINP010000010.1"/>
</dbReference>
<dbReference type="InterPro" id="IPR015879">
    <property type="entry name" value="Ring_hydroxy_dOase_asu_C_dom"/>
</dbReference>
<evidence type="ECO:0000259" key="8">
    <source>
        <dbReference type="PROSITE" id="PS51296"/>
    </source>
</evidence>
<evidence type="ECO:0000256" key="5">
    <source>
        <dbReference type="ARBA" id="ARBA00023004"/>
    </source>
</evidence>
<gene>
    <name evidence="9" type="ORF">J2851_003050</name>
</gene>
<keyword evidence="3" id="KW-0479">Metal-binding</keyword>
<name>A0ABS4SL23_9PROT</name>
<dbReference type="CDD" id="cd03469">
    <property type="entry name" value="Rieske_RO_Alpha_N"/>
    <property type="match status" value="1"/>
</dbReference>
<evidence type="ECO:0000256" key="6">
    <source>
        <dbReference type="ARBA" id="ARBA00023014"/>
    </source>
</evidence>
<dbReference type="InterPro" id="IPR017941">
    <property type="entry name" value="Rieske_2Fe-2S"/>
</dbReference>
<dbReference type="CDD" id="cd00680">
    <property type="entry name" value="RHO_alpha_C"/>
    <property type="match status" value="1"/>
</dbReference>
<dbReference type="PROSITE" id="PS51296">
    <property type="entry name" value="RIESKE"/>
    <property type="match status" value="1"/>
</dbReference>
<dbReference type="PRINTS" id="PR00090">
    <property type="entry name" value="RNGDIOXGNASE"/>
</dbReference>
<keyword evidence="2" id="KW-0001">2Fe-2S</keyword>
<keyword evidence="10" id="KW-1185">Reference proteome</keyword>
<dbReference type="PANTHER" id="PTHR43756:SF5">
    <property type="entry name" value="CHOLINE MONOOXYGENASE, CHLOROPLASTIC"/>
    <property type="match status" value="1"/>
</dbReference>
<evidence type="ECO:0000256" key="1">
    <source>
        <dbReference type="ARBA" id="ARBA00001962"/>
    </source>
</evidence>
<dbReference type="PROSITE" id="PS00570">
    <property type="entry name" value="RING_HYDROXYL_ALPHA"/>
    <property type="match status" value="1"/>
</dbReference>
<protein>
    <submittedName>
        <fullName evidence="9">Rieske 2Fe-2S family protein</fullName>
    </submittedName>
</protein>
<evidence type="ECO:0000256" key="7">
    <source>
        <dbReference type="ARBA" id="ARBA00023027"/>
    </source>
</evidence>
<keyword evidence="5" id="KW-0408">Iron</keyword>
<evidence type="ECO:0000256" key="3">
    <source>
        <dbReference type="ARBA" id="ARBA00022723"/>
    </source>
</evidence>
<feature type="domain" description="Rieske" evidence="8">
    <location>
        <begin position="53"/>
        <end position="160"/>
    </location>
</feature>
<keyword evidence="6" id="KW-0411">Iron-sulfur</keyword>
<keyword evidence="4" id="KW-0560">Oxidoreductase</keyword>
<proteinExistence type="predicted"/>
<dbReference type="Gene3D" id="3.90.380.10">
    <property type="entry name" value="Naphthalene 1,2-dioxygenase Alpha Subunit, Chain A, domain 1"/>
    <property type="match status" value="1"/>
</dbReference>
<dbReference type="SUPFAM" id="SSF50022">
    <property type="entry name" value="ISP domain"/>
    <property type="match status" value="1"/>
</dbReference>
<dbReference type="EMBL" id="JAGINP010000010">
    <property type="protein sequence ID" value="MBP2293267.1"/>
    <property type="molecule type" value="Genomic_DNA"/>
</dbReference>
<accession>A0ABS4SL23</accession>
<keyword evidence="7" id="KW-0520">NAD</keyword>
<dbReference type="PANTHER" id="PTHR43756">
    <property type="entry name" value="CHOLINE MONOOXYGENASE, CHLOROPLASTIC"/>
    <property type="match status" value="1"/>
</dbReference>
<reference evidence="9 10" key="1">
    <citation type="submission" date="2021-03" db="EMBL/GenBank/DDBJ databases">
        <title>Genomic Encyclopedia of Type Strains, Phase III (KMG-III): the genomes of soil and plant-associated and newly described type strains.</title>
        <authorList>
            <person name="Whitman W."/>
        </authorList>
    </citation>
    <scope>NUCLEOTIDE SEQUENCE [LARGE SCALE GENOMIC DNA]</scope>
    <source>
        <strain evidence="9 10">IMMIB AFH-6</strain>
    </source>
</reference>
<comment type="cofactor">
    <cofactor evidence="1">
        <name>Fe cation</name>
        <dbReference type="ChEBI" id="CHEBI:24875"/>
    </cofactor>
</comment>
<dbReference type="InterPro" id="IPR015881">
    <property type="entry name" value="ARHD_Rieske_2Fe_2S"/>
</dbReference>
<dbReference type="Proteomes" id="UP000781958">
    <property type="component" value="Unassembled WGS sequence"/>
</dbReference>
<comment type="caution">
    <text evidence="9">The sequence shown here is derived from an EMBL/GenBank/DDBJ whole genome shotgun (WGS) entry which is preliminary data.</text>
</comment>
<organism evidence="9 10">
    <name type="scientific">Azospirillum rugosum</name>
    <dbReference type="NCBI Taxonomy" id="416170"/>
    <lineage>
        <taxon>Bacteria</taxon>
        <taxon>Pseudomonadati</taxon>
        <taxon>Pseudomonadota</taxon>
        <taxon>Alphaproteobacteria</taxon>
        <taxon>Rhodospirillales</taxon>
        <taxon>Azospirillaceae</taxon>
        <taxon>Azospirillum</taxon>
    </lineage>
</organism>
<evidence type="ECO:0000256" key="4">
    <source>
        <dbReference type="ARBA" id="ARBA00023002"/>
    </source>
</evidence>
<dbReference type="InterPro" id="IPR001663">
    <property type="entry name" value="Rng_hydr_dOase-A"/>
</dbReference>
<evidence type="ECO:0000313" key="9">
    <source>
        <dbReference type="EMBL" id="MBP2293267.1"/>
    </source>
</evidence>
<evidence type="ECO:0000313" key="10">
    <source>
        <dbReference type="Proteomes" id="UP000781958"/>
    </source>
</evidence>